<evidence type="ECO:0000313" key="3">
    <source>
        <dbReference type="Proteomes" id="UP001163105"/>
    </source>
</evidence>
<proteinExistence type="predicted"/>
<keyword evidence="3" id="KW-1185">Reference proteome</keyword>
<evidence type="ECO:0000256" key="1">
    <source>
        <dbReference type="SAM" id="MobiDB-lite"/>
    </source>
</evidence>
<dbReference type="Proteomes" id="UP001163105">
    <property type="component" value="Unassembled WGS sequence"/>
</dbReference>
<gene>
    <name evidence="2" type="ORF">O9K51_09632</name>
</gene>
<feature type="compositionally biased region" description="Polar residues" evidence="1">
    <location>
        <begin position="1"/>
        <end position="25"/>
    </location>
</feature>
<name>A0AB34FFJ5_9HYPO</name>
<feature type="region of interest" description="Disordered" evidence="1">
    <location>
        <begin position="98"/>
        <end position="120"/>
    </location>
</feature>
<accession>A0AB34FFJ5</accession>
<dbReference type="EMBL" id="JAQHRD010000010">
    <property type="protein sequence ID" value="KAJ6437804.1"/>
    <property type="molecule type" value="Genomic_DNA"/>
</dbReference>
<evidence type="ECO:0000313" key="2">
    <source>
        <dbReference type="EMBL" id="KAJ6437804.1"/>
    </source>
</evidence>
<organism evidence="2 3">
    <name type="scientific">Purpureocillium lavendulum</name>
    <dbReference type="NCBI Taxonomy" id="1247861"/>
    <lineage>
        <taxon>Eukaryota</taxon>
        <taxon>Fungi</taxon>
        <taxon>Dikarya</taxon>
        <taxon>Ascomycota</taxon>
        <taxon>Pezizomycotina</taxon>
        <taxon>Sordariomycetes</taxon>
        <taxon>Hypocreomycetidae</taxon>
        <taxon>Hypocreales</taxon>
        <taxon>Ophiocordycipitaceae</taxon>
        <taxon>Purpureocillium</taxon>
    </lineage>
</organism>
<protein>
    <submittedName>
        <fullName evidence="2">Uncharacterized protein</fullName>
    </submittedName>
</protein>
<comment type="caution">
    <text evidence="2">The sequence shown here is derived from an EMBL/GenBank/DDBJ whole genome shotgun (WGS) entry which is preliminary data.</text>
</comment>
<dbReference type="AlphaFoldDB" id="A0AB34FFJ5"/>
<reference evidence="2" key="1">
    <citation type="submission" date="2023-01" db="EMBL/GenBank/DDBJ databases">
        <title>The growth and conidiation of Purpureocillium lavendulum are regulated by nitrogen source and histone H3K14 acetylation.</title>
        <authorList>
            <person name="Tang P."/>
            <person name="Han J."/>
            <person name="Zhang C."/>
            <person name="Tang P."/>
            <person name="Qi F."/>
            <person name="Zhang K."/>
            <person name="Liang L."/>
        </authorList>
    </citation>
    <scope>NUCLEOTIDE SEQUENCE</scope>
    <source>
        <strain evidence="2">YMF1.00683</strain>
    </source>
</reference>
<feature type="region of interest" description="Disordered" evidence="1">
    <location>
        <begin position="1"/>
        <end position="28"/>
    </location>
</feature>
<sequence length="235" mass="25841">MPDTKPPTTHLSGVQTRRRQMQQATGGHLTHRAIICTRSRAVHEELRAPLMKIREMVLTGRADTDSREFKKLARQVMTLRDKHHPEVRNRTKVPAAKKANNPFFPRTSTGETAAATPPAMASAAVAAPDTDAMDVSDDMGQPASAAPGATLEERIAVRDALLAQALETNAKLAASLAASEASNAALVKENAEKTAILRSIWEQYEKLQNEYKDARHMWANDWFTSGWLQRPAPAE</sequence>